<dbReference type="Proteomes" id="UP001225644">
    <property type="component" value="Unassembled WGS sequence"/>
</dbReference>
<organism evidence="2 3">
    <name type="scientific">Desulfofundulus luciae</name>
    <dbReference type="NCBI Taxonomy" id="74702"/>
    <lineage>
        <taxon>Bacteria</taxon>
        <taxon>Bacillati</taxon>
        <taxon>Bacillota</taxon>
        <taxon>Clostridia</taxon>
        <taxon>Eubacteriales</taxon>
        <taxon>Peptococcaceae</taxon>
        <taxon>Desulfofundulus</taxon>
    </lineage>
</organism>
<gene>
    <name evidence="2" type="ORF">J2Z49_002441</name>
</gene>
<reference evidence="2 3" key="1">
    <citation type="submission" date="2023-07" db="EMBL/GenBank/DDBJ databases">
        <title>Genomic Encyclopedia of Type Strains, Phase IV (KMG-IV): sequencing the most valuable type-strain genomes for metagenomic binning, comparative biology and taxonomic classification.</title>
        <authorList>
            <person name="Goeker M."/>
        </authorList>
    </citation>
    <scope>NUCLEOTIDE SEQUENCE [LARGE SCALE GENOMIC DNA]</scope>
    <source>
        <strain evidence="2 3">DSM 12396</strain>
    </source>
</reference>
<evidence type="ECO:0000313" key="3">
    <source>
        <dbReference type="Proteomes" id="UP001225644"/>
    </source>
</evidence>
<sequence length="101" mass="11671">MFVNKRTAKDGYINLEEPLSPTQYQDLKLAVKWLKCRYNFGVEDIAELLGIDEDLIREVFDKLPCNRCNVILHRRPEPQEKQPAPPLIVPRPKGRKRSVGG</sequence>
<dbReference type="EMBL" id="JAUSUX010000023">
    <property type="protein sequence ID" value="MDQ0287320.1"/>
    <property type="molecule type" value="Genomic_DNA"/>
</dbReference>
<protein>
    <submittedName>
        <fullName evidence="2">Uncharacterized protein</fullName>
    </submittedName>
</protein>
<name>A0ABU0B4X3_9FIRM</name>
<feature type="region of interest" description="Disordered" evidence="1">
    <location>
        <begin position="74"/>
        <end position="101"/>
    </location>
</feature>
<evidence type="ECO:0000256" key="1">
    <source>
        <dbReference type="SAM" id="MobiDB-lite"/>
    </source>
</evidence>
<keyword evidence="3" id="KW-1185">Reference proteome</keyword>
<comment type="caution">
    <text evidence="2">The sequence shown here is derived from an EMBL/GenBank/DDBJ whole genome shotgun (WGS) entry which is preliminary data.</text>
</comment>
<accession>A0ABU0B4X3</accession>
<evidence type="ECO:0000313" key="2">
    <source>
        <dbReference type="EMBL" id="MDQ0287320.1"/>
    </source>
</evidence>
<feature type="compositionally biased region" description="Basic residues" evidence="1">
    <location>
        <begin position="92"/>
        <end position="101"/>
    </location>
</feature>
<proteinExistence type="predicted"/>